<dbReference type="InterPro" id="IPR004046">
    <property type="entry name" value="GST_C"/>
</dbReference>
<dbReference type="InterPro" id="IPR036282">
    <property type="entry name" value="Glutathione-S-Trfase_C_sf"/>
</dbReference>
<dbReference type="RefSeq" id="WP_140455798.1">
    <property type="nucleotide sequence ID" value="NZ_VFRP01000028.1"/>
</dbReference>
<dbReference type="SUPFAM" id="SSF52833">
    <property type="entry name" value="Thioredoxin-like"/>
    <property type="match status" value="1"/>
</dbReference>
<name>A0A501WHV9_9RHOB</name>
<dbReference type="InterPro" id="IPR010987">
    <property type="entry name" value="Glutathione-S-Trfase_C-like"/>
</dbReference>
<dbReference type="PROSITE" id="PS50404">
    <property type="entry name" value="GST_NTER"/>
    <property type="match status" value="1"/>
</dbReference>
<keyword evidence="4" id="KW-1185">Reference proteome</keyword>
<evidence type="ECO:0000313" key="3">
    <source>
        <dbReference type="EMBL" id="TPE47694.1"/>
    </source>
</evidence>
<evidence type="ECO:0000259" key="1">
    <source>
        <dbReference type="PROSITE" id="PS50404"/>
    </source>
</evidence>
<dbReference type="Pfam" id="PF00043">
    <property type="entry name" value="GST_C"/>
    <property type="match status" value="1"/>
</dbReference>
<dbReference type="AlphaFoldDB" id="A0A501WHV9"/>
<dbReference type="PANTHER" id="PTHR44051:SF8">
    <property type="entry name" value="GLUTATHIONE S-TRANSFERASE GSTA"/>
    <property type="match status" value="1"/>
</dbReference>
<feature type="domain" description="GST C-terminal" evidence="2">
    <location>
        <begin position="83"/>
        <end position="210"/>
    </location>
</feature>
<dbReference type="Gene3D" id="3.40.30.10">
    <property type="entry name" value="Glutaredoxin"/>
    <property type="match status" value="1"/>
</dbReference>
<dbReference type="Pfam" id="PF13409">
    <property type="entry name" value="GST_N_2"/>
    <property type="match status" value="1"/>
</dbReference>
<evidence type="ECO:0000259" key="2">
    <source>
        <dbReference type="PROSITE" id="PS50405"/>
    </source>
</evidence>
<dbReference type="PROSITE" id="PS50405">
    <property type="entry name" value="GST_CTER"/>
    <property type="match status" value="1"/>
</dbReference>
<keyword evidence="3" id="KW-0808">Transferase</keyword>
<dbReference type="SUPFAM" id="SSF47616">
    <property type="entry name" value="GST C-terminal domain-like"/>
    <property type="match status" value="1"/>
</dbReference>
<dbReference type="GO" id="GO:0016740">
    <property type="term" value="F:transferase activity"/>
    <property type="evidence" value="ECO:0007669"/>
    <property type="project" value="UniProtKB-KW"/>
</dbReference>
<dbReference type="PANTHER" id="PTHR44051">
    <property type="entry name" value="GLUTATHIONE S-TRANSFERASE-RELATED"/>
    <property type="match status" value="1"/>
</dbReference>
<organism evidence="3 4">
    <name type="scientific">Amaricoccus solimangrovi</name>
    <dbReference type="NCBI Taxonomy" id="2589815"/>
    <lineage>
        <taxon>Bacteria</taxon>
        <taxon>Pseudomonadati</taxon>
        <taxon>Pseudomonadota</taxon>
        <taxon>Alphaproteobacteria</taxon>
        <taxon>Rhodobacterales</taxon>
        <taxon>Paracoccaceae</taxon>
        <taxon>Amaricoccus</taxon>
    </lineage>
</organism>
<dbReference type="Proteomes" id="UP000319255">
    <property type="component" value="Unassembled WGS sequence"/>
</dbReference>
<dbReference type="OrthoDB" id="9810080at2"/>
<proteinExistence type="predicted"/>
<gene>
    <name evidence="3" type="ORF">FJM51_19440</name>
</gene>
<protein>
    <submittedName>
        <fullName evidence="3">Glutathione S-transferase family protein</fullName>
    </submittedName>
</protein>
<dbReference type="InterPro" id="IPR036249">
    <property type="entry name" value="Thioredoxin-like_sf"/>
</dbReference>
<dbReference type="InterPro" id="IPR004045">
    <property type="entry name" value="Glutathione_S-Trfase_N"/>
</dbReference>
<dbReference type="EMBL" id="VFRP01000028">
    <property type="protein sequence ID" value="TPE47694.1"/>
    <property type="molecule type" value="Genomic_DNA"/>
</dbReference>
<evidence type="ECO:0000313" key="4">
    <source>
        <dbReference type="Proteomes" id="UP000319255"/>
    </source>
</evidence>
<feature type="domain" description="GST N-terminal" evidence="1">
    <location>
        <begin position="1"/>
        <end position="79"/>
    </location>
</feature>
<dbReference type="CDD" id="cd00570">
    <property type="entry name" value="GST_N_family"/>
    <property type="match status" value="1"/>
</dbReference>
<dbReference type="Gene3D" id="1.20.1050.10">
    <property type="match status" value="1"/>
</dbReference>
<sequence length="216" mass="24071">MPTLYFSRNPNPRLAVATAKYLGSEIEFVWASPFDPASSERFRKLNPSLRVPILVEDGTTLWEADAIACRLSMSAGSTFWRLDPELPELIRWISWGKANFVHACDMVHFEFGTRQRYGLGPVDPVKVAEGEALFRASAAQLDAHLETRAFLLDSGLSYADFRMATFLPFNAAAGLPLADYPAISRWNDRLSRIPAWADPFAGLAAPELPFVPPRAR</sequence>
<comment type="caution">
    <text evidence="3">The sequence shown here is derived from an EMBL/GenBank/DDBJ whole genome shotgun (WGS) entry which is preliminary data.</text>
</comment>
<reference evidence="3 4" key="1">
    <citation type="submission" date="2019-06" db="EMBL/GenBank/DDBJ databases">
        <title>A novel bacterium of genus Amaricoccus, isolated from marine sediment.</title>
        <authorList>
            <person name="Huang H."/>
            <person name="Mo K."/>
            <person name="Hu Y."/>
        </authorList>
    </citation>
    <scope>NUCLEOTIDE SEQUENCE [LARGE SCALE GENOMIC DNA]</scope>
    <source>
        <strain evidence="3 4">HB172011</strain>
    </source>
</reference>
<accession>A0A501WHV9</accession>